<evidence type="ECO:0000313" key="2">
    <source>
        <dbReference type="Proteomes" id="UP001626550"/>
    </source>
</evidence>
<name>A0ABD2QHX1_9PLAT</name>
<dbReference type="EMBL" id="JBJKFK010000175">
    <property type="protein sequence ID" value="KAL3319055.1"/>
    <property type="molecule type" value="Genomic_DNA"/>
</dbReference>
<comment type="caution">
    <text evidence="1">The sequence shown here is derived from an EMBL/GenBank/DDBJ whole genome shotgun (WGS) entry which is preliminary data.</text>
</comment>
<accession>A0ABD2QHX1</accession>
<gene>
    <name evidence="1" type="ORF">Ciccas_002282</name>
</gene>
<dbReference type="AlphaFoldDB" id="A0ABD2QHX1"/>
<organism evidence="1 2">
    <name type="scientific">Cichlidogyrus casuarinus</name>
    <dbReference type="NCBI Taxonomy" id="1844966"/>
    <lineage>
        <taxon>Eukaryota</taxon>
        <taxon>Metazoa</taxon>
        <taxon>Spiralia</taxon>
        <taxon>Lophotrochozoa</taxon>
        <taxon>Platyhelminthes</taxon>
        <taxon>Monogenea</taxon>
        <taxon>Monopisthocotylea</taxon>
        <taxon>Dactylogyridea</taxon>
        <taxon>Ancyrocephalidae</taxon>
        <taxon>Cichlidogyrus</taxon>
    </lineage>
</organism>
<keyword evidence="2" id="KW-1185">Reference proteome</keyword>
<evidence type="ECO:0000313" key="1">
    <source>
        <dbReference type="EMBL" id="KAL3319055.1"/>
    </source>
</evidence>
<sequence>MHEDSSQDYNLSRVGIYRNLRIIKDSQRNSTISEPYFEEETNLFNQAISKACQISAKAERDGEVLSFSDFDYDGSDHEICSPFGSDDPFINLNTFDVASELANFRAKVIITSIQRPNGTRAFIKFLKTGFE</sequence>
<proteinExistence type="predicted"/>
<reference evidence="1 2" key="1">
    <citation type="submission" date="2024-11" db="EMBL/GenBank/DDBJ databases">
        <title>Adaptive evolution of stress response genes in parasites aligns with host niche diversity.</title>
        <authorList>
            <person name="Hahn C."/>
            <person name="Resl P."/>
        </authorList>
    </citation>
    <scope>NUCLEOTIDE SEQUENCE [LARGE SCALE GENOMIC DNA]</scope>
    <source>
        <strain evidence="1">EGGRZ-B1_66</strain>
        <tissue evidence="1">Body</tissue>
    </source>
</reference>
<protein>
    <submittedName>
        <fullName evidence="1">Uncharacterized protein</fullName>
    </submittedName>
</protein>
<dbReference type="Proteomes" id="UP001626550">
    <property type="component" value="Unassembled WGS sequence"/>
</dbReference>